<comment type="caution">
    <text evidence="2">The sequence shown here is derived from an EMBL/GenBank/DDBJ whole genome shotgun (WGS) entry which is preliminary data.</text>
</comment>
<reference evidence="2 3" key="1">
    <citation type="journal article" date="2017" name="Mol. Plant">
        <title>The Genome of Medicinal Plant Macleaya cordata Provides New Insights into Benzylisoquinoline Alkaloids Metabolism.</title>
        <authorList>
            <person name="Liu X."/>
            <person name="Liu Y."/>
            <person name="Huang P."/>
            <person name="Ma Y."/>
            <person name="Qing Z."/>
            <person name="Tang Q."/>
            <person name="Cao H."/>
            <person name="Cheng P."/>
            <person name="Zheng Y."/>
            <person name="Yuan Z."/>
            <person name="Zhou Y."/>
            <person name="Liu J."/>
            <person name="Tang Z."/>
            <person name="Zhuo Y."/>
            <person name="Zhang Y."/>
            <person name="Yu L."/>
            <person name="Huang J."/>
            <person name="Yang P."/>
            <person name="Peng Q."/>
            <person name="Zhang J."/>
            <person name="Jiang W."/>
            <person name="Zhang Z."/>
            <person name="Lin K."/>
            <person name="Ro D.K."/>
            <person name="Chen X."/>
            <person name="Xiong X."/>
            <person name="Shang Y."/>
            <person name="Huang S."/>
            <person name="Zeng J."/>
        </authorList>
    </citation>
    <scope>NUCLEOTIDE SEQUENCE [LARGE SCALE GENOMIC DNA]</scope>
    <source>
        <strain evidence="3">cv. BLH2017</strain>
        <tissue evidence="2">Root</tissue>
    </source>
</reference>
<proteinExistence type="predicted"/>
<organism evidence="2 3">
    <name type="scientific">Macleaya cordata</name>
    <name type="common">Five-seeded plume-poppy</name>
    <name type="synonym">Bocconia cordata</name>
    <dbReference type="NCBI Taxonomy" id="56857"/>
    <lineage>
        <taxon>Eukaryota</taxon>
        <taxon>Viridiplantae</taxon>
        <taxon>Streptophyta</taxon>
        <taxon>Embryophyta</taxon>
        <taxon>Tracheophyta</taxon>
        <taxon>Spermatophyta</taxon>
        <taxon>Magnoliopsida</taxon>
        <taxon>Ranunculales</taxon>
        <taxon>Papaveraceae</taxon>
        <taxon>Papaveroideae</taxon>
        <taxon>Macleaya</taxon>
    </lineage>
</organism>
<dbReference type="Pfam" id="PF14223">
    <property type="entry name" value="Retrotran_gag_2"/>
    <property type="match status" value="1"/>
</dbReference>
<dbReference type="OMA" id="HEAWIAI"/>
<dbReference type="EMBL" id="MVGT01003944">
    <property type="protein sequence ID" value="OVA02974.1"/>
    <property type="molecule type" value="Genomic_DNA"/>
</dbReference>
<name>A0A200PXQ1_MACCD</name>
<dbReference type="PANTHER" id="PTHR47481">
    <property type="match status" value="1"/>
</dbReference>
<dbReference type="AlphaFoldDB" id="A0A200PXQ1"/>
<evidence type="ECO:0000256" key="1">
    <source>
        <dbReference type="SAM" id="MobiDB-lite"/>
    </source>
</evidence>
<dbReference type="STRING" id="56857.A0A200PXQ1"/>
<accession>A0A200PXQ1</accession>
<dbReference type="InParanoid" id="A0A200PXQ1"/>
<evidence type="ECO:0000313" key="2">
    <source>
        <dbReference type="EMBL" id="OVA02974.1"/>
    </source>
</evidence>
<dbReference type="Proteomes" id="UP000195402">
    <property type="component" value="Unassembled WGS sequence"/>
</dbReference>
<feature type="compositionally biased region" description="Low complexity" evidence="1">
    <location>
        <begin position="197"/>
        <end position="217"/>
    </location>
</feature>
<dbReference type="OrthoDB" id="1912561at2759"/>
<gene>
    <name evidence="2" type="ORF">BVC80_8755g21</name>
</gene>
<protein>
    <submittedName>
        <fullName evidence="2">Uncharacterized protein</fullName>
    </submittedName>
</protein>
<keyword evidence="3" id="KW-1185">Reference proteome</keyword>
<sequence>MEPIIISHDLYSFIDPSFPIPPTHILDTTTNILNPNHIYNQWRKVDNTLLSWIRATLSESILSQLVTFKTSQEVWSYLEASFSSQNTARFFHLQNLLATIRKDNLSITDYLHKIKTTADSLASVLKPVSDLDLVSHALRGLGPDYESFTTAIYTRSVFPTFTELTALLLNQEARLEHLLHQQQTLPHSTAFVARSQSTNNTTNNNITTTTNNNPQGNRGRGQGGFSRFSKGRGSGRGHGSQNQFRSVLGAPPQHPDQQTTRPICQLCGKIGHVSARCFQRC</sequence>
<feature type="region of interest" description="Disordered" evidence="1">
    <location>
        <begin position="197"/>
        <end position="259"/>
    </location>
</feature>
<evidence type="ECO:0000313" key="3">
    <source>
        <dbReference type="Proteomes" id="UP000195402"/>
    </source>
</evidence>
<dbReference type="PANTHER" id="PTHR47481:SF10">
    <property type="entry name" value="COPIA-LIKE POLYPROTEIN_RETROTRANSPOSON"/>
    <property type="match status" value="1"/>
</dbReference>